<dbReference type="STRING" id="313594.PI23P_01290"/>
<dbReference type="Pfam" id="PF10977">
    <property type="entry name" value="DUF2797"/>
    <property type="match status" value="1"/>
</dbReference>
<evidence type="ECO:0008006" key="3">
    <source>
        <dbReference type="Google" id="ProtNLM"/>
    </source>
</evidence>
<evidence type="ECO:0000313" key="1">
    <source>
        <dbReference type="EMBL" id="EAR11796.1"/>
    </source>
</evidence>
<dbReference type="OrthoDB" id="9775734at2"/>
<sequence length="291" mass="33763">MKIRKFVLFDMETKIALKSKTINSKTYYMKYQGVLKKMMTENATEIQYYLDMRADFLNMNQLLNKEISLSFVSYECLNCYSDKEIYRQGYCKSCFFDAPNAGDWIMRPELSTAHLDKEDRDLAYEKSVQLQPHIVYLANSGNVKVGVTRETQVPTRWIDQGAHEAIEIVAVPNRYLAGITEVALKKHVGDKTNWRKMLKNEIEEVSLVEWRERLKEYIPEEAASYFIENSTVTNLNFPVIKYPEKPKSLNIIKTPSYKGVLVGIKGQYLIFEDQTVFNVRSNEGLVVSLEL</sequence>
<dbReference type="Proteomes" id="UP000003053">
    <property type="component" value="Unassembled WGS sequence"/>
</dbReference>
<name>A4C2J5_9FLAO</name>
<dbReference type="EMBL" id="AAOG01000004">
    <property type="protein sequence ID" value="EAR11796.1"/>
    <property type="molecule type" value="Genomic_DNA"/>
</dbReference>
<dbReference type="AlphaFoldDB" id="A4C2J5"/>
<proteinExistence type="predicted"/>
<gene>
    <name evidence="1" type="ORF">PI23P_01290</name>
</gene>
<protein>
    <recommendedName>
        <fullName evidence="3">DUF2797 domain-containing protein</fullName>
    </recommendedName>
</protein>
<dbReference type="HOGENOM" id="CLU_1019163_0_0_10"/>
<keyword evidence="2" id="KW-1185">Reference proteome</keyword>
<dbReference type="eggNOG" id="ENOG502Z7J9">
    <property type="taxonomic scope" value="Bacteria"/>
</dbReference>
<comment type="caution">
    <text evidence="1">The sequence shown here is derived from an EMBL/GenBank/DDBJ whole genome shotgun (WGS) entry which is preliminary data.</text>
</comment>
<dbReference type="InterPro" id="IPR021246">
    <property type="entry name" value="DUF2797"/>
</dbReference>
<evidence type="ECO:0000313" key="2">
    <source>
        <dbReference type="Proteomes" id="UP000003053"/>
    </source>
</evidence>
<accession>A4C2J5</accession>
<organism evidence="1 2">
    <name type="scientific">Polaribacter irgensii 23-P</name>
    <dbReference type="NCBI Taxonomy" id="313594"/>
    <lineage>
        <taxon>Bacteria</taxon>
        <taxon>Pseudomonadati</taxon>
        <taxon>Bacteroidota</taxon>
        <taxon>Flavobacteriia</taxon>
        <taxon>Flavobacteriales</taxon>
        <taxon>Flavobacteriaceae</taxon>
    </lineage>
</organism>
<reference evidence="1 2" key="1">
    <citation type="submission" date="2006-02" db="EMBL/GenBank/DDBJ databases">
        <authorList>
            <person name="Murray A."/>
            <person name="Staley J."/>
            <person name="Ferriera S."/>
            <person name="Johnson J."/>
            <person name="Kravitz S."/>
            <person name="Halpern A."/>
            <person name="Remington K."/>
            <person name="Beeson K."/>
            <person name="Tran B."/>
            <person name="Rogers Y.-H."/>
            <person name="Friedman R."/>
            <person name="Venter J.C."/>
        </authorList>
    </citation>
    <scope>NUCLEOTIDE SEQUENCE [LARGE SCALE GENOMIC DNA]</scope>
    <source>
        <strain evidence="1 2">23-P</strain>
    </source>
</reference>